<dbReference type="AlphaFoldDB" id="A0A381TKJ7"/>
<dbReference type="Pfam" id="PF02616">
    <property type="entry name" value="SMC_ScpA"/>
    <property type="match status" value="1"/>
</dbReference>
<reference evidence="1" key="1">
    <citation type="submission" date="2018-05" db="EMBL/GenBank/DDBJ databases">
        <authorList>
            <person name="Lanie J.A."/>
            <person name="Ng W.-L."/>
            <person name="Kazmierczak K.M."/>
            <person name="Andrzejewski T.M."/>
            <person name="Davidsen T.M."/>
            <person name="Wayne K.J."/>
            <person name="Tettelin H."/>
            <person name="Glass J.I."/>
            <person name="Rusch D."/>
            <person name="Podicherti R."/>
            <person name="Tsui H.-C.T."/>
            <person name="Winkler M.E."/>
        </authorList>
    </citation>
    <scope>NUCLEOTIDE SEQUENCE</scope>
</reference>
<proteinExistence type="predicted"/>
<dbReference type="Gene3D" id="6.10.250.2410">
    <property type="match status" value="1"/>
</dbReference>
<protein>
    <recommendedName>
        <fullName evidence="2">Segregation/condensation protein A</fullName>
    </recommendedName>
</protein>
<accession>A0A381TKJ7</accession>
<dbReference type="PANTHER" id="PTHR33969:SF2">
    <property type="entry name" value="SEGREGATION AND CONDENSATION PROTEIN A"/>
    <property type="match status" value="1"/>
</dbReference>
<dbReference type="EMBL" id="UINC01004750">
    <property type="protein sequence ID" value="SVA16605.1"/>
    <property type="molecule type" value="Genomic_DNA"/>
</dbReference>
<dbReference type="PANTHER" id="PTHR33969">
    <property type="entry name" value="SEGREGATION AND CONDENSATION PROTEIN A"/>
    <property type="match status" value="1"/>
</dbReference>
<dbReference type="InterPro" id="IPR003768">
    <property type="entry name" value="ScpA"/>
</dbReference>
<feature type="non-terminal residue" evidence="1">
    <location>
        <position position="1"/>
    </location>
</feature>
<sequence>GPLETLLDLAKNQKVDLTKISVTILADHFLEFIRNFKDKNLDMAFEYLIMATWLAYLKSKLLLPEDEEDTFKAGEIAEKLKLQLKKLELIRLLSDQLLKKERIGKDIFYRGAKGGIRSINNPVYKVTIYDLLKTYANIKIQSSYQRVDIPKLPVMTTQEAIKQIKENMQLIEEWKKINELVPTAFNQSIALKKSGLAAIFAASLELSKDGIINIRQKNLFDDILIQSAKHTPLKLKTR</sequence>
<evidence type="ECO:0008006" key="2">
    <source>
        <dbReference type="Google" id="ProtNLM"/>
    </source>
</evidence>
<evidence type="ECO:0000313" key="1">
    <source>
        <dbReference type="EMBL" id="SVA16605.1"/>
    </source>
</evidence>
<gene>
    <name evidence="1" type="ORF">METZ01_LOCUS69459</name>
</gene>
<name>A0A381TKJ7_9ZZZZ</name>
<organism evidence="1">
    <name type="scientific">marine metagenome</name>
    <dbReference type="NCBI Taxonomy" id="408172"/>
    <lineage>
        <taxon>unclassified sequences</taxon>
        <taxon>metagenomes</taxon>
        <taxon>ecological metagenomes</taxon>
    </lineage>
</organism>